<evidence type="ECO:0000256" key="1">
    <source>
        <dbReference type="SAM" id="MobiDB-lite"/>
    </source>
</evidence>
<evidence type="ECO:0000313" key="2">
    <source>
        <dbReference type="EMBL" id="CAJ0570808.1"/>
    </source>
</evidence>
<dbReference type="AlphaFoldDB" id="A0AA36CL33"/>
<protein>
    <submittedName>
        <fullName evidence="2">Uncharacterized protein</fullName>
    </submittedName>
</protein>
<evidence type="ECO:0000313" key="3">
    <source>
        <dbReference type="Proteomes" id="UP001177023"/>
    </source>
</evidence>
<organism evidence="2 3">
    <name type="scientific">Mesorhabditis spiculigera</name>
    <dbReference type="NCBI Taxonomy" id="96644"/>
    <lineage>
        <taxon>Eukaryota</taxon>
        <taxon>Metazoa</taxon>
        <taxon>Ecdysozoa</taxon>
        <taxon>Nematoda</taxon>
        <taxon>Chromadorea</taxon>
        <taxon>Rhabditida</taxon>
        <taxon>Rhabditina</taxon>
        <taxon>Rhabditomorpha</taxon>
        <taxon>Rhabditoidea</taxon>
        <taxon>Rhabditidae</taxon>
        <taxon>Mesorhabditinae</taxon>
        <taxon>Mesorhabditis</taxon>
    </lineage>
</organism>
<feature type="non-terminal residue" evidence="2">
    <location>
        <position position="21"/>
    </location>
</feature>
<sequence>MLPHQQRKLSYCGYDRKAPDR</sequence>
<feature type="region of interest" description="Disordered" evidence="1">
    <location>
        <begin position="1"/>
        <end position="21"/>
    </location>
</feature>
<name>A0AA36CL33_9BILA</name>
<proteinExistence type="predicted"/>
<keyword evidence="3" id="KW-1185">Reference proteome</keyword>
<reference evidence="2" key="1">
    <citation type="submission" date="2023-06" db="EMBL/GenBank/DDBJ databases">
        <authorList>
            <person name="Delattre M."/>
        </authorList>
    </citation>
    <scope>NUCLEOTIDE SEQUENCE</scope>
    <source>
        <strain evidence="2">AF72</strain>
    </source>
</reference>
<dbReference type="Proteomes" id="UP001177023">
    <property type="component" value="Unassembled WGS sequence"/>
</dbReference>
<dbReference type="EMBL" id="CATQJA010002478">
    <property type="protein sequence ID" value="CAJ0570808.1"/>
    <property type="molecule type" value="Genomic_DNA"/>
</dbReference>
<gene>
    <name evidence="2" type="ORF">MSPICULIGERA_LOCUS9244</name>
</gene>
<comment type="caution">
    <text evidence="2">The sequence shown here is derived from an EMBL/GenBank/DDBJ whole genome shotgun (WGS) entry which is preliminary data.</text>
</comment>
<accession>A0AA36CL33</accession>